<dbReference type="Gene3D" id="1.10.600.10">
    <property type="entry name" value="Farnesyl Diphosphate Synthase"/>
    <property type="match status" value="1"/>
</dbReference>
<keyword evidence="6" id="KW-0414">Isoprene biosynthesis</keyword>
<dbReference type="Proteomes" id="UP000640786">
    <property type="component" value="Unassembled WGS sequence"/>
</dbReference>
<accession>A0ABR8RDM8</accession>
<dbReference type="SUPFAM" id="SSF48576">
    <property type="entry name" value="Terpenoid synthases"/>
    <property type="match status" value="2"/>
</dbReference>
<dbReference type="InterPro" id="IPR008949">
    <property type="entry name" value="Isoprenoid_synthase_dom_sf"/>
</dbReference>
<dbReference type="PANTHER" id="PTHR43281:SF1">
    <property type="entry name" value="FARNESYL DIPHOSPHATE SYNTHASE"/>
    <property type="match status" value="1"/>
</dbReference>
<evidence type="ECO:0000256" key="3">
    <source>
        <dbReference type="ARBA" id="ARBA00022679"/>
    </source>
</evidence>
<comment type="caution">
    <text evidence="7">The sequence shown here is derived from an EMBL/GenBank/DDBJ whole genome shotgun (WGS) entry which is preliminary data.</text>
</comment>
<evidence type="ECO:0000256" key="2">
    <source>
        <dbReference type="ARBA" id="ARBA00006706"/>
    </source>
</evidence>
<dbReference type="CDD" id="cd00685">
    <property type="entry name" value="Trans_IPPS_HT"/>
    <property type="match status" value="1"/>
</dbReference>
<evidence type="ECO:0000256" key="4">
    <source>
        <dbReference type="ARBA" id="ARBA00022723"/>
    </source>
</evidence>
<evidence type="ECO:0000313" key="7">
    <source>
        <dbReference type="EMBL" id="MBD7945909.1"/>
    </source>
</evidence>
<comment type="similarity">
    <text evidence="2">Belongs to the FPP/GGPP synthase family.</text>
</comment>
<dbReference type="EMBL" id="JACSQO010000011">
    <property type="protein sequence ID" value="MBD7945909.1"/>
    <property type="molecule type" value="Genomic_DNA"/>
</dbReference>
<protein>
    <submittedName>
        <fullName evidence="7">Polyprenyl synthetase family protein</fullName>
    </submittedName>
</protein>
<sequence>MNIYLKPIINPDECYREAEQKAAQYFNKLTVQATEKSYIPVLTDDIKTWKSDHVHHPMLSLFTLGKGKDDSKNFNHYIQYLNYRGKLDSYLNRSISYIFLRDLGKSLDSPNTQTRIHSVVSSLKDQLTNSKPDGEEAEAFSMVGLYRMAKKDGVELTYIWLLNKLKQVSNHIPKGMDAEHAQRKLIKIIAGVIMQENEEMDSDISSDERAARLDKAIRLGYSYGLTYPFIDDLLDATILSDEEEKQYANLIRTTLTTGKVPKLGEWLGENEELITYVHQELGEAFQYIEQNQHPERRNKFFEQAYVFFHSQEVDREKNLMNSHYTNEELYIPVILKASSSRLIVRSVLSASDDKEMDNRTFYYGIYNQLSDDFADMFEDMKDGAVTPYTYYLKYHGTRPDLINPFELYWTVISNLIHNIYGSDEKTREVILDRAINGLKRLKKRVGTNKYKEIMSLFRFGNPRFNKLLQEMVRKAADVDFFDKLLRDHMITVLKNESKEREDFSNTIKTVRNEINQILAIPLTESSSFGRDSIAEAANYSLEGDGKRLRPIVTWFMSVKVYELDETAIMPLLKSLEYLHTASLLFDDLPAQDNAAMRRGRPTLHEVYNVAISELTGLFLTQKAIWEQTKLNQFDSKTVLQMIQYSSQTIADMCKGQAMDLESKGKPLSRDQLNTLCFYKTGIGFEAALVMPALLANAKEEEIIALKRFARFAGIAFQIKDDLLDVEGDAMLLGKDLGKDAENNNSTFVSILGQEAATIEMWENYCLAMDALQHVSKDTTFLKHFLNYLINREQ</sequence>
<evidence type="ECO:0000256" key="6">
    <source>
        <dbReference type="ARBA" id="ARBA00023229"/>
    </source>
</evidence>
<keyword evidence="5" id="KW-0460">Magnesium</keyword>
<gene>
    <name evidence="7" type="ORF">H9650_17515</name>
</gene>
<comment type="cofactor">
    <cofactor evidence="1">
        <name>Mg(2+)</name>
        <dbReference type="ChEBI" id="CHEBI:18420"/>
    </cofactor>
</comment>
<evidence type="ECO:0000313" key="8">
    <source>
        <dbReference type="Proteomes" id="UP000640786"/>
    </source>
</evidence>
<dbReference type="InterPro" id="IPR000092">
    <property type="entry name" value="Polyprenyl_synt"/>
</dbReference>
<evidence type="ECO:0000256" key="1">
    <source>
        <dbReference type="ARBA" id="ARBA00001946"/>
    </source>
</evidence>
<evidence type="ECO:0000256" key="5">
    <source>
        <dbReference type="ARBA" id="ARBA00022842"/>
    </source>
</evidence>
<name>A0ABR8RDM8_9BACI</name>
<dbReference type="PROSITE" id="PS00723">
    <property type="entry name" value="POLYPRENYL_SYNTHASE_1"/>
    <property type="match status" value="1"/>
</dbReference>
<reference evidence="7 8" key="1">
    <citation type="submission" date="2020-08" db="EMBL/GenBank/DDBJ databases">
        <title>A Genomic Blueprint of the Chicken Gut Microbiome.</title>
        <authorList>
            <person name="Gilroy R."/>
            <person name="Ravi A."/>
            <person name="Getino M."/>
            <person name="Pursley I."/>
            <person name="Horton D.L."/>
            <person name="Alikhan N.-F."/>
            <person name="Baker D."/>
            <person name="Gharbi K."/>
            <person name="Hall N."/>
            <person name="Watson M."/>
            <person name="Adriaenssens E.M."/>
            <person name="Foster-Nyarko E."/>
            <person name="Jarju S."/>
            <person name="Secka A."/>
            <person name="Antonio M."/>
            <person name="Oren A."/>
            <person name="Chaudhuri R."/>
            <person name="La Ragione R.M."/>
            <person name="Hildebrand F."/>
            <person name="Pallen M.J."/>
        </authorList>
    </citation>
    <scope>NUCLEOTIDE SEQUENCE [LARGE SCALE GENOMIC DNA]</scope>
    <source>
        <strain evidence="7 8">Sa2BUA9</strain>
    </source>
</reference>
<organism evidence="7 8">
    <name type="scientific">Psychrobacillus faecigallinarum</name>
    <dbReference type="NCBI Taxonomy" id="2762235"/>
    <lineage>
        <taxon>Bacteria</taxon>
        <taxon>Bacillati</taxon>
        <taxon>Bacillota</taxon>
        <taxon>Bacilli</taxon>
        <taxon>Bacillales</taxon>
        <taxon>Bacillaceae</taxon>
        <taxon>Psychrobacillus</taxon>
    </lineage>
</organism>
<dbReference type="InterPro" id="IPR033749">
    <property type="entry name" value="Polyprenyl_synt_CS"/>
</dbReference>
<dbReference type="Pfam" id="PF00348">
    <property type="entry name" value="polyprenyl_synt"/>
    <property type="match status" value="1"/>
</dbReference>
<keyword evidence="3" id="KW-0808">Transferase</keyword>
<dbReference type="PANTHER" id="PTHR43281">
    <property type="entry name" value="FARNESYL DIPHOSPHATE SYNTHASE"/>
    <property type="match status" value="1"/>
</dbReference>
<dbReference type="RefSeq" id="WP_191697782.1">
    <property type="nucleotide sequence ID" value="NZ_JACSQO010000011.1"/>
</dbReference>
<keyword evidence="8" id="KW-1185">Reference proteome</keyword>
<dbReference type="SFLD" id="SFLDS00005">
    <property type="entry name" value="Isoprenoid_Synthase_Type_I"/>
    <property type="match status" value="1"/>
</dbReference>
<proteinExistence type="inferred from homology"/>
<keyword evidence="4" id="KW-0479">Metal-binding</keyword>